<reference evidence="4 5" key="1">
    <citation type="submission" date="2020-11" db="EMBL/GenBank/DDBJ databases">
        <title>Taxonomic evaluation of the Bacillus sporothermodurans group of bacteria based on whole genome sequences.</title>
        <authorList>
            <person name="Fiedler G."/>
            <person name="Herbstmann A.-D."/>
            <person name="Doll E."/>
            <person name="Wenning M."/>
            <person name="Brinks E."/>
            <person name="Kabisch J."/>
            <person name="Breitenwieser F."/>
            <person name="Lappann M."/>
            <person name="Boehnlein C."/>
            <person name="Franz C."/>
        </authorList>
    </citation>
    <scope>NUCLEOTIDE SEQUENCE [LARGE SCALE GENOMIC DNA]</scope>
    <source>
        <strain evidence="4 5">JCM 19841</strain>
    </source>
</reference>
<feature type="region of interest" description="Disordered" evidence="1">
    <location>
        <begin position="934"/>
        <end position="953"/>
    </location>
</feature>
<sequence length="953" mass="104531">MRTIFKKIHLLFFVVVISFCASNINPTPTNASTTSPSVDFSVRPSANEYIKPTDGNAEGRLDISLLPKGKATNEQRKPIDVFFVHDTSGSMKETLEGERKDTSAKNALNKAIDFFSQNAQSKDGFYFIPFDSKISNKCQSNYWYCTSKTIKETTGLNNIKNMISDLDKVSGGGTNYIQPLESVVSTSIMKNAETGSGDRKKYVIFLTDGEPTSLIYNSNLYEISTADTCIKNGNSNRCTEINGVNGLKKLIKSAVLDTSDNIGKNDITMYSIAFAKEGDVNYQLLDTMSGKTGGFATQSNSNSLTELFTNISSQFDSPSIDGDVTIDLKPFKGTVKVKDGANAYVDENNVAHVKFNFSYPINANPSPNEINTSLPLEFTKTGVYSFETIKINYKDLNGKVVQNIHSPVTITIKDDTAPTFTSSVDLIGNALYSPDSLVKIGTSDSESNQFSAKYTITPSGLVNSFANGSLTGLKIIQPLPDGITLANSQLTITSGQDFMSNASVKEIITEDNKHKIQIDIPKPISYSKGNFNVKEFSFSIKLKAMWALSYTSYPIATIQYNDSRFGSQSVTTSTLSKKIGMKVRLDTDNTDKYYYVGDAVGKIQKINKNSEEVVAETDLTANSLPNKPVMGLELQNNGKKIEITYYDNSKAYLYLKTNFEMKENGTGKILINGSSTAGPVQFYVTDFVLGKDVKYEYQLESKKGTTDWLVFDPKQPVQIPGNYSGEVKINVRTLGGFSSDSNAVTKSVVITKNIQSITVTPNPIEVDVLKSVDFTIKIEPEDALNKQLQISIENPEGLTVAELVDGDNNRILGVHEGSAKLVIKSLDGSNIRVEIPINVINPYVALKELHFTKAKYTITPGSMISIYPKLIFNPENATNKKIKNIFSTDEDIVEVVQGADGAWYVKANKIGYSTITVISDDNPAIKDTAVFEVHDSTDDNGTGNDNQSIDGKW</sequence>
<dbReference type="InterPro" id="IPR002035">
    <property type="entry name" value="VWF_A"/>
</dbReference>
<protein>
    <submittedName>
        <fullName evidence="4">VWA domain-containing protein</fullName>
    </submittedName>
</protein>
<feature type="chain" id="PRO_5046365953" evidence="2">
    <location>
        <begin position="32"/>
        <end position="953"/>
    </location>
</feature>
<dbReference type="Proteomes" id="UP000595691">
    <property type="component" value="Chromosome"/>
</dbReference>
<dbReference type="SMART" id="SM00327">
    <property type="entry name" value="VWA"/>
    <property type="match status" value="1"/>
</dbReference>
<dbReference type="EMBL" id="CP065425">
    <property type="protein sequence ID" value="QQZ10699.1"/>
    <property type="molecule type" value="Genomic_DNA"/>
</dbReference>
<keyword evidence="2" id="KW-0732">Signal</keyword>
<keyword evidence="5" id="KW-1185">Reference proteome</keyword>
<feature type="domain" description="VWFA" evidence="3">
    <location>
        <begin position="80"/>
        <end position="311"/>
    </location>
</feature>
<dbReference type="Gene3D" id="2.60.40.1080">
    <property type="match status" value="2"/>
</dbReference>
<dbReference type="Pfam" id="PF00092">
    <property type="entry name" value="VWA"/>
    <property type="match status" value="1"/>
</dbReference>
<dbReference type="PROSITE" id="PS50234">
    <property type="entry name" value="VWFA"/>
    <property type="match status" value="1"/>
</dbReference>
<evidence type="ECO:0000259" key="3">
    <source>
        <dbReference type="PROSITE" id="PS50234"/>
    </source>
</evidence>
<feature type="signal peptide" evidence="2">
    <location>
        <begin position="1"/>
        <end position="31"/>
    </location>
</feature>
<dbReference type="CDD" id="cd00198">
    <property type="entry name" value="vWFA"/>
    <property type="match status" value="1"/>
</dbReference>
<dbReference type="Gene3D" id="3.40.50.410">
    <property type="entry name" value="von Willebrand factor, type A domain"/>
    <property type="match status" value="1"/>
</dbReference>
<evidence type="ECO:0000256" key="2">
    <source>
        <dbReference type="SAM" id="SignalP"/>
    </source>
</evidence>
<organism evidence="4 5">
    <name type="scientific">Heyndrickxia vini</name>
    <dbReference type="NCBI Taxonomy" id="1476025"/>
    <lineage>
        <taxon>Bacteria</taxon>
        <taxon>Bacillati</taxon>
        <taxon>Bacillota</taxon>
        <taxon>Bacilli</taxon>
        <taxon>Bacillales</taxon>
        <taxon>Bacillaceae</taxon>
        <taxon>Heyndrickxia</taxon>
    </lineage>
</organism>
<name>A0ABX7E5X8_9BACI</name>
<dbReference type="SUPFAM" id="SSF53300">
    <property type="entry name" value="vWA-like"/>
    <property type="match status" value="1"/>
</dbReference>
<evidence type="ECO:0000313" key="5">
    <source>
        <dbReference type="Proteomes" id="UP000595691"/>
    </source>
</evidence>
<gene>
    <name evidence="4" type="ORF">I5776_07325</name>
</gene>
<dbReference type="RefSeq" id="WP_202779857.1">
    <property type="nucleotide sequence ID" value="NZ_CP065425.1"/>
</dbReference>
<proteinExistence type="predicted"/>
<evidence type="ECO:0000313" key="4">
    <source>
        <dbReference type="EMBL" id="QQZ10699.1"/>
    </source>
</evidence>
<evidence type="ECO:0000256" key="1">
    <source>
        <dbReference type="SAM" id="MobiDB-lite"/>
    </source>
</evidence>
<dbReference type="InterPro" id="IPR036465">
    <property type="entry name" value="vWFA_dom_sf"/>
</dbReference>
<accession>A0ABX7E5X8</accession>